<dbReference type="EMBL" id="KV878894">
    <property type="protein sequence ID" value="OJJ85382.1"/>
    <property type="molecule type" value="Genomic_DNA"/>
</dbReference>
<feature type="compositionally biased region" description="Low complexity" evidence="1">
    <location>
        <begin position="9"/>
        <end position="22"/>
    </location>
</feature>
<feature type="region of interest" description="Disordered" evidence="1">
    <location>
        <begin position="1"/>
        <end position="99"/>
    </location>
</feature>
<dbReference type="OrthoDB" id="10410824at2759"/>
<dbReference type="VEuPathDB" id="FungiDB:ASPGLDRAFT_45352"/>
<dbReference type="AlphaFoldDB" id="A0A1L9VNB6"/>
<reference evidence="3" key="1">
    <citation type="journal article" date="2017" name="Genome Biol.">
        <title>Comparative genomics reveals high biological diversity and specific adaptations in the industrially and medically important fungal genus Aspergillus.</title>
        <authorList>
            <person name="de Vries R.P."/>
            <person name="Riley R."/>
            <person name="Wiebenga A."/>
            <person name="Aguilar-Osorio G."/>
            <person name="Amillis S."/>
            <person name="Uchima C.A."/>
            <person name="Anderluh G."/>
            <person name="Asadollahi M."/>
            <person name="Askin M."/>
            <person name="Barry K."/>
            <person name="Battaglia E."/>
            <person name="Bayram O."/>
            <person name="Benocci T."/>
            <person name="Braus-Stromeyer S.A."/>
            <person name="Caldana C."/>
            <person name="Canovas D."/>
            <person name="Cerqueira G.C."/>
            <person name="Chen F."/>
            <person name="Chen W."/>
            <person name="Choi C."/>
            <person name="Clum A."/>
            <person name="Dos Santos R.A."/>
            <person name="Damasio A.R."/>
            <person name="Diallinas G."/>
            <person name="Emri T."/>
            <person name="Fekete E."/>
            <person name="Flipphi M."/>
            <person name="Freyberg S."/>
            <person name="Gallo A."/>
            <person name="Gournas C."/>
            <person name="Habgood R."/>
            <person name="Hainaut M."/>
            <person name="Harispe M.L."/>
            <person name="Henrissat B."/>
            <person name="Hilden K.S."/>
            <person name="Hope R."/>
            <person name="Hossain A."/>
            <person name="Karabika E."/>
            <person name="Karaffa L."/>
            <person name="Karanyi Z."/>
            <person name="Krasevec N."/>
            <person name="Kuo A."/>
            <person name="Kusch H."/>
            <person name="LaButti K."/>
            <person name="Lagendijk E.L."/>
            <person name="Lapidus A."/>
            <person name="Levasseur A."/>
            <person name="Lindquist E."/>
            <person name="Lipzen A."/>
            <person name="Logrieco A.F."/>
            <person name="MacCabe A."/>
            <person name="Maekelae M.R."/>
            <person name="Malavazi I."/>
            <person name="Melin P."/>
            <person name="Meyer V."/>
            <person name="Mielnichuk N."/>
            <person name="Miskei M."/>
            <person name="Molnar A.P."/>
            <person name="Mule G."/>
            <person name="Ngan C.Y."/>
            <person name="Orejas M."/>
            <person name="Orosz E."/>
            <person name="Ouedraogo J.P."/>
            <person name="Overkamp K.M."/>
            <person name="Park H.-S."/>
            <person name="Perrone G."/>
            <person name="Piumi F."/>
            <person name="Punt P.J."/>
            <person name="Ram A.F."/>
            <person name="Ramon A."/>
            <person name="Rauscher S."/>
            <person name="Record E."/>
            <person name="Riano-Pachon D.M."/>
            <person name="Robert V."/>
            <person name="Roehrig J."/>
            <person name="Ruller R."/>
            <person name="Salamov A."/>
            <person name="Salih N.S."/>
            <person name="Samson R.A."/>
            <person name="Sandor E."/>
            <person name="Sanguinetti M."/>
            <person name="Schuetze T."/>
            <person name="Sepcic K."/>
            <person name="Shelest E."/>
            <person name="Sherlock G."/>
            <person name="Sophianopoulou V."/>
            <person name="Squina F.M."/>
            <person name="Sun H."/>
            <person name="Susca A."/>
            <person name="Todd R.B."/>
            <person name="Tsang A."/>
            <person name="Unkles S.E."/>
            <person name="van de Wiele N."/>
            <person name="van Rossen-Uffink D."/>
            <person name="Oliveira J.V."/>
            <person name="Vesth T.C."/>
            <person name="Visser J."/>
            <person name="Yu J.-H."/>
            <person name="Zhou M."/>
            <person name="Andersen M.R."/>
            <person name="Archer D.B."/>
            <person name="Baker S.E."/>
            <person name="Benoit I."/>
            <person name="Brakhage A.A."/>
            <person name="Braus G.H."/>
            <person name="Fischer R."/>
            <person name="Frisvad J.C."/>
            <person name="Goldman G.H."/>
            <person name="Houbraken J."/>
            <person name="Oakley B."/>
            <person name="Pocsi I."/>
            <person name="Scazzocchio C."/>
            <person name="Seiboth B."/>
            <person name="vanKuyk P.A."/>
            <person name="Wortman J."/>
            <person name="Dyer P.S."/>
            <person name="Grigoriev I.V."/>
        </authorList>
    </citation>
    <scope>NUCLEOTIDE SEQUENCE [LARGE SCALE GENOMIC DNA]</scope>
    <source>
        <strain evidence="3">CBS 516.65</strain>
    </source>
</reference>
<feature type="compositionally biased region" description="Basic and acidic residues" evidence="1">
    <location>
        <begin position="56"/>
        <end position="70"/>
    </location>
</feature>
<evidence type="ECO:0000313" key="2">
    <source>
        <dbReference type="EMBL" id="OJJ85382.1"/>
    </source>
</evidence>
<dbReference type="RefSeq" id="XP_022402080.1">
    <property type="nucleotide sequence ID" value="XM_022546221.1"/>
</dbReference>
<evidence type="ECO:0000256" key="1">
    <source>
        <dbReference type="SAM" id="MobiDB-lite"/>
    </source>
</evidence>
<organism evidence="2 3">
    <name type="scientific">Aspergillus glaucus CBS 516.65</name>
    <dbReference type="NCBI Taxonomy" id="1160497"/>
    <lineage>
        <taxon>Eukaryota</taxon>
        <taxon>Fungi</taxon>
        <taxon>Dikarya</taxon>
        <taxon>Ascomycota</taxon>
        <taxon>Pezizomycotina</taxon>
        <taxon>Eurotiomycetes</taxon>
        <taxon>Eurotiomycetidae</taxon>
        <taxon>Eurotiales</taxon>
        <taxon>Aspergillaceae</taxon>
        <taxon>Aspergillus</taxon>
        <taxon>Aspergillus subgen. Aspergillus</taxon>
    </lineage>
</organism>
<protein>
    <submittedName>
        <fullName evidence="2">Uncharacterized protein</fullName>
    </submittedName>
</protein>
<sequence length="99" mass="11209">MPGIYPNTPAIGLPPGGLINPGETSLQAAARRYHERKRRESASSGEPDSVPSSAEHLFEEPRRDSRDSRDSQNSMGSEEMPRRRSSISERWHEFKRHLP</sequence>
<name>A0A1L9VNB6_ASPGL</name>
<dbReference type="GeneID" id="34462482"/>
<feature type="compositionally biased region" description="Basic and acidic residues" evidence="1">
    <location>
        <begin position="79"/>
        <end position="92"/>
    </location>
</feature>
<gene>
    <name evidence="2" type="ORF">ASPGLDRAFT_45352</name>
</gene>
<accession>A0A1L9VNB6</accession>
<feature type="compositionally biased region" description="Polar residues" evidence="1">
    <location>
        <begin position="42"/>
        <end position="52"/>
    </location>
</feature>
<proteinExistence type="predicted"/>
<keyword evidence="3" id="KW-1185">Reference proteome</keyword>
<dbReference type="Proteomes" id="UP000184300">
    <property type="component" value="Unassembled WGS sequence"/>
</dbReference>
<evidence type="ECO:0000313" key="3">
    <source>
        <dbReference type="Proteomes" id="UP000184300"/>
    </source>
</evidence>